<dbReference type="PANTHER" id="PTHR10030">
    <property type="entry name" value="ALPHA-L-FUCOSIDASE"/>
    <property type="match status" value="1"/>
</dbReference>
<protein>
    <recommendedName>
        <fullName evidence="3">alpha-L-fucosidase</fullName>
        <ecNumber evidence="3">3.2.1.51</ecNumber>
    </recommendedName>
</protein>
<proteinExistence type="inferred from homology"/>
<comment type="similarity">
    <text evidence="2">Belongs to the glycosyl hydrolase 29 family.</text>
</comment>
<dbReference type="PANTHER" id="PTHR10030:SF37">
    <property type="entry name" value="ALPHA-L-FUCOSIDASE-RELATED"/>
    <property type="match status" value="1"/>
</dbReference>
<dbReference type="InterPro" id="IPR057739">
    <property type="entry name" value="Glyco_hydro_29_N"/>
</dbReference>
<evidence type="ECO:0000313" key="9">
    <source>
        <dbReference type="Proteomes" id="UP001218188"/>
    </source>
</evidence>
<dbReference type="GO" id="GO:0006004">
    <property type="term" value="P:fucose metabolic process"/>
    <property type="evidence" value="ECO:0007669"/>
    <property type="project" value="InterPro"/>
</dbReference>
<keyword evidence="5 8" id="KW-0378">Hydrolase</keyword>
<evidence type="ECO:0000256" key="2">
    <source>
        <dbReference type="ARBA" id="ARBA00007951"/>
    </source>
</evidence>
<dbReference type="SMART" id="SM00812">
    <property type="entry name" value="Alpha_L_fucos"/>
    <property type="match status" value="1"/>
</dbReference>
<dbReference type="AlphaFoldDB" id="A0AAD6WVT6"/>
<keyword evidence="6" id="KW-0326">Glycosidase</keyword>
<dbReference type="Proteomes" id="UP001218188">
    <property type="component" value="Unassembled WGS sequence"/>
</dbReference>
<evidence type="ECO:0000256" key="5">
    <source>
        <dbReference type="ARBA" id="ARBA00022801"/>
    </source>
</evidence>
<evidence type="ECO:0000313" key="8">
    <source>
        <dbReference type="EMBL" id="KAJ7029258.1"/>
    </source>
</evidence>
<accession>A0AAD6WVT6</accession>
<dbReference type="PRINTS" id="PR00741">
    <property type="entry name" value="GLHYDRLASE29"/>
</dbReference>
<dbReference type="GO" id="GO:0004560">
    <property type="term" value="F:alpha-L-fucosidase activity"/>
    <property type="evidence" value="ECO:0007669"/>
    <property type="project" value="UniProtKB-EC"/>
</dbReference>
<name>A0AAD6WVT6_9AGAR</name>
<evidence type="ECO:0000256" key="1">
    <source>
        <dbReference type="ARBA" id="ARBA00004071"/>
    </source>
</evidence>
<dbReference type="InterPro" id="IPR000933">
    <property type="entry name" value="Glyco_hydro_29"/>
</dbReference>
<comment type="caution">
    <text evidence="8">The sequence shown here is derived from an EMBL/GenBank/DDBJ whole genome shotgun (WGS) entry which is preliminary data.</text>
</comment>
<dbReference type="InterPro" id="IPR016286">
    <property type="entry name" value="FUC_metazoa-typ"/>
</dbReference>
<evidence type="ECO:0000256" key="4">
    <source>
        <dbReference type="ARBA" id="ARBA00022729"/>
    </source>
</evidence>
<dbReference type="PIRSF" id="PIRSF001092">
    <property type="entry name" value="Alpha-L-fucosidase"/>
    <property type="match status" value="1"/>
</dbReference>
<dbReference type="EMBL" id="JARJCM010000103">
    <property type="protein sequence ID" value="KAJ7029258.1"/>
    <property type="molecule type" value="Genomic_DNA"/>
</dbReference>
<gene>
    <name evidence="8" type="ORF">C8F04DRAFT_44676</name>
</gene>
<keyword evidence="9" id="KW-1185">Reference proteome</keyword>
<dbReference type="GO" id="GO:0016139">
    <property type="term" value="P:glycoside catabolic process"/>
    <property type="evidence" value="ECO:0007669"/>
    <property type="project" value="TreeGrafter"/>
</dbReference>
<dbReference type="EC" id="3.2.1.51" evidence="3"/>
<keyword evidence="4" id="KW-0732">Signal</keyword>
<comment type="function">
    <text evidence="1">Alpha-L-fucosidase is responsible for hydrolyzing the alpha-1,6-linked fucose joined to the reducing-end N-acetylglucosamine of the carbohydrate moieties of glycoproteins.</text>
</comment>
<dbReference type="Gene3D" id="3.20.20.80">
    <property type="entry name" value="Glycosidases"/>
    <property type="match status" value="1"/>
</dbReference>
<sequence>MYSLVFHWGLYAVPAYGDEWYEKRLLKPPRKKNHDYEITKKIQDHHSQLYNDAPYSDFQAGFYPEKWDPSTWMALASQLDAEYVLLTSKHHDGFCLWTTSTTDYHTTRDVVGDFKAAALSAGRKFGLYYSWWEFRHEVNKGTPDGEAYLRRMVAQVKELCDAYAPELWWFDGHWAFRTQHAVDAINEALAYIVSRTPNAQINDRTGATPELEAAKNNSQDFMPPYCTFRVYKDRAMPEVAPTVPWEHIGTVGTSWGRDKTQKMEDYKSGQELWEIEQQVEALGGRVCWNFGPDVDGSLDVVEVASLMELAEIRRKSVV</sequence>
<feature type="domain" description="Glycoside hydrolase family 29 N-terminal" evidence="7">
    <location>
        <begin position="6"/>
        <end position="310"/>
    </location>
</feature>
<reference evidence="8" key="1">
    <citation type="submission" date="2023-03" db="EMBL/GenBank/DDBJ databases">
        <title>Massive genome expansion in bonnet fungi (Mycena s.s.) driven by repeated elements and novel gene families across ecological guilds.</title>
        <authorList>
            <consortium name="Lawrence Berkeley National Laboratory"/>
            <person name="Harder C.B."/>
            <person name="Miyauchi S."/>
            <person name="Viragh M."/>
            <person name="Kuo A."/>
            <person name="Thoen E."/>
            <person name="Andreopoulos B."/>
            <person name="Lu D."/>
            <person name="Skrede I."/>
            <person name="Drula E."/>
            <person name="Henrissat B."/>
            <person name="Morin E."/>
            <person name="Kohler A."/>
            <person name="Barry K."/>
            <person name="LaButti K."/>
            <person name="Morin E."/>
            <person name="Salamov A."/>
            <person name="Lipzen A."/>
            <person name="Mereny Z."/>
            <person name="Hegedus B."/>
            <person name="Baldrian P."/>
            <person name="Stursova M."/>
            <person name="Weitz H."/>
            <person name="Taylor A."/>
            <person name="Grigoriev I.V."/>
            <person name="Nagy L.G."/>
            <person name="Martin F."/>
            <person name="Kauserud H."/>
        </authorList>
    </citation>
    <scope>NUCLEOTIDE SEQUENCE</scope>
    <source>
        <strain evidence="8">CBHHK200</strain>
    </source>
</reference>
<dbReference type="SUPFAM" id="SSF51445">
    <property type="entry name" value="(Trans)glycosidases"/>
    <property type="match status" value="1"/>
</dbReference>
<dbReference type="Pfam" id="PF01120">
    <property type="entry name" value="Alpha_L_fucos"/>
    <property type="match status" value="1"/>
</dbReference>
<evidence type="ECO:0000256" key="3">
    <source>
        <dbReference type="ARBA" id="ARBA00012662"/>
    </source>
</evidence>
<organism evidence="8 9">
    <name type="scientific">Mycena alexandri</name>
    <dbReference type="NCBI Taxonomy" id="1745969"/>
    <lineage>
        <taxon>Eukaryota</taxon>
        <taxon>Fungi</taxon>
        <taxon>Dikarya</taxon>
        <taxon>Basidiomycota</taxon>
        <taxon>Agaricomycotina</taxon>
        <taxon>Agaricomycetes</taxon>
        <taxon>Agaricomycetidae</taxon>
        <taxon>Agaricales</taxon>
        <taxon>Marasmiineae</taxon>
        <taxon>Mycenaceae</taxon>
        <taxon>Mycena</taxon>
    </lineage>
</organism>
<dbReference type="InterPro" id="IPR017853">
    <property type="entry name" value="GH"/>
</dbReference>
<evidence type="ECO:0000259" key="7">
    <source>
        <dbReference type="Pfam" id="PF01120"/>
    </source>
</evidence>
<evidence type="ECO:0000256" key="6">
    <source>
        <dbReference type="ARBA" id="ARBA00023295"/>
    </source>
</evidence>